<dbReference type="Proteomes" id="UP001197247">
    <property type="component" value="Unassembled WGS sequence"/>
</dbReference>
<dbReference type="NCBIfam" id="TIGR02532">
    <property type="entry name" value="IV_pilin_GFxxxE"/>
    <property type="match status" value="1"/>
</dbReference>
<dbReference type="InterPro" id="IPR012902">
    <property type="entry name" value="N_methyl_site"/>
</dbReference>
<dbReference type="PROSITE" id="PS00409">
    <property type="entry name" value="PROKAR_NTER_METHYL"/>
    <property type="match status" value="1"/>
</dbReference>
<organism evidence="2 3">
    <name type="scientific">Kineosporia corallincola</name>
    <dbReference type="NCBI Taxonomy" id="2835133"/>
    <lineage>
        <taxon>Bacteria</taxon>
        <taxon>Bacillati</taxon>
        <taxon>Actinomycetota</taxon>
        <taxon>Actinomycetes</taxon>
        <taxon>Kineosporiales</taxon>
        <taxon>Kineosporiaceae</taxon>
        <taxon>Kineosporia</taxon>
    </lineage>
</organism>
<keyword evidence="3" id="KW-1185">Reference proteome</keyword>
<protein>
    <submittedName>
        <fullName evidence="2">Prepilin-type N-terminal cleavage/methylation domain-containing protein</fullName>
    </submittedName>
</protein>
<feature type="transmembrane region" description="Helical" evidence="1">
    <location>
        <begin position="21"/>
        <end position="43"/>
    </location>
</feature>
<dbReference type="EMBL" id="JAHBAY010000003">
    <property type="protein sequence ID" value="MBT0768951.1"/>
    <property type="molecule type" value="Genomic_DNA"/>
</dbReference>
<comment type="caution">
    <text evidence="2">The sequence shown here is derived from an EMBL/GenBank/DDBJ whole genome shotgun (WGS) entry which is preliminary data.</text>
</comment>
<reference evidence="2 3" key="1">
    <citation type="submission" date="2021-05" db="EMBL/GenBank/DDBJ databases">
        <title>Kineosporia and Streptomyces sp. nov. two new marine actinobacteria isolated from Coral.</title>
        <authorList>
            <person name="Buangrab K."/>
            <person name="Sutthacheep M."/>
            <person name="Yeemin T."/>
            <person name="Harunari E."/>
            <person name="Igarashi Y."/>
            <person name="Kanchanasin P."/>
            <person name="Tanasupawat S."/>
            <person name="Phongsopitanun W."/>
        </authorList>
    </citation>
    <scope>NUCLEOTIDE SEQUENCE [LARGE SCALE GENOMIC DNA]</scope>
    <source>
        <strain evidence="2 3">J2-2</strain>
    </source>
</reference>
<gene>
    <name evidence="2" type="ORF">KIH74_08440</name>
</gene>
<name>A0ABS5TD34_9ACTN</name>
<evidence type="ECO:0000313" key="2">
    <source>
        <dbReference type="EMBL" id="MBT0768951.1"/>
    </source>
</evidence>
<evidence type="ECO:0000256" key="1">
    <source>
        <dbReference type="SAM" id="Phobius"/>
    </source>
</evidence>
<evidence type="ECO:0000313" key="3">
    <source>
        <dbReference type="Proteomes" id="UP001197247"/>
    </source>
</evidence>
<keyword evidence="1" id="KW-0812">Transmembrane</keyword>
<dbReference type="Pfam" id="PF07963">
    <property type="entry name" value="N_methyl"/>
    <property type="match status" value="1"/>
</dbReference>
<accession>A0ABS5TD34</accession>
<proteinExistence type="predicted"/>
<keyword evidence="1" id="KW-0472">Membrane</keyword>
<dbReference type="RefSeq" id="WP_214155248.1">
    <property type="nucleotide sequence ID" value="NZ_JAHBAY010000003.1"/>
</dbReference>
<keyword evidence="1" id="KW-1133">Transmembrane helix</keyword>
<sequence>MPGRVVKQCPDDHRNDRGLTLVELMVAMGIASVLLVAIGVVFISSTRGVSTLNVKTATTADARITMEAMTRTLRVAFKPAHEAAAFTVADTSELSFYALIYRDATSTTATSTATPDPTLVRYSYDTTSKCVNQTLTTALVDATTKAMSWPTTRARTTCLARTTTAPVFIYYRSGSATASMAGSTGQVATADLPDVASVAITVTAQDPAQPQAGSVPLIDRVTLGNITTSSS</sequence>